<dbReference type="KEGG" id="smo:SELMODRAFT_126170"/>
<dbReference type="KEGG" id="smo:SELMODRAFT_103102"/>
<name>D8RW05_SELML</name>
<feature type="region of interest" description="Disordered" evidence="1">
    <location>
        <begin position="108"/>
        <end position="179"/>
    </location>
</feature>
<dbReference type="InParanoid" id="D8RW05"/>
<dbReference type="STRING" id="88036.D8RW05"/>
<sequence length="217" mass="25177">TKDGIGYLEVKHLLLSSYCQHLVFLILLRAEGKCDLSEHPVIQRLAEIRLFLEKIRPIDKKLQYQIDKLLKQATAPASDQYLAAEKDDLKYRPNPDLLVSKIEEDMEGNGGVYKPPKIAPTAMDEKESAKDKRTRQRAEREEQRRASRSSYIKSMVDDLEGRPEEIQHSLGAESKQFQREMARLDARAKQEEDMFTRVPLSKVERKRLTRLKRSRNG</sequence>
<evidence type="ECO:0000313" key="4">
    <source>
        <dbReference type="Proteomes" id="UP000001514"/>
    </source>
</evidence>
<keyword evidence="4" id="KW-1185">Reference proteome</keyword>
<evidence type="ECO:0008006" key="5">
    <source>
        <dbReference type="Google" id="ProtNLM"/>
    </source>
</evidence>
<dbReference type="EMBL" id="GL377646">
    <property type="protein sequence ID" value="EFJ11451.1"/>
    <property type="molecule type" value="Genomic_DNA"/>
</dbReference>
<dbReference type="FunCoup" id="D8RW05">
    <property type="interactions" value="4682"/>
</dbReference>
<evidence type="ECO:0000313" key="2">
    <source>
        <dbReference type="EMBL" id="EFJ11451.1"/>
    </source>
</evidence>
<dbReference type="GO" id="GO:0032040">
    <property type="term" value="C:small-subunit processome"/>
    <property type="evidence" value="ECO:0000318"/>
    <property type="project" value="GO_Central"/>
</dbReference>
<proteinExistence type="predicted"/>
<evidence type="ECO:0000313" key="3">
    <source>
        <dbReference type="EMBL" id="EFJ23583.1"/>
    </source>
</evidence>
<dbReference type="OMA" id="PPKMMAV"/>
<dbReference type="Proteomes" id="UP000001514">
    <property type="component" value="Unassembled WGS sequence"/>
</dbReference>
<dbReference type="GO" id="GO:0005730">
    <property type="term" value="C:nucleolus"/>
    <property type="evidence" value="ECO:0000318"/>
    <property type="project" value="GO_Central"/>
</dbReference>
<organism evidence="4">
    <name type="scientific">Selaginella moellendorffii</name>
    <name type="common">Spikemoss</name>
    <dbReference type="NCBI Taxonomy" id="88036"/>
    <lineage>
        <taxon>Eukaryota</taxon>
        <taxon>Viridiplantae</taxon>
        <taxon>Streptophyta</taxon>
        <taxon>Embryophyta</taxon>
        <taxon>Tracheophyta</taxon>
        <taxon>Lycopodiopsida</taxon>
        <taxon>Selaginellales</taxon>
        <taxon>Selaginellaceae</taxon>
        <taxon>Selaginella</taxon>
    </lineage>
</organism>
<evidence type="ECO:0000256" key="1">
    <source>
        <dbReference type="SAM" id="MobiDB-lite"/>
    </source>
</evidence>
<protein>
    <recommendedName>
        <fullName evidence="5">Sas10 C-terminal domain-containing protein</fullName>
    </recommendedName>
</protein>
<dbReference type="Gramene" id="EFJ11451">
    <property type="protein sequence ID" value="EFJ11451"/>
    <property type="gene ID" value="SELMODRAFT_126170"/>
</dbReference>
<dbReference type="Pfam" id="PF04000">
    <property type="entry name" value="Sas10_Utp3"/>
    <property type="match status" value="1"/>
</dbReference>
<dbReference type="eggNOG" id="KOG3117">
    <property type="taxonomic scope" value="Eukaryota"/>
</dbReference>
<dbReference type="EMBL" id="GL377592">
    <property type="protein sequence ID" value="EFJ23583.1"/>
    <property type="molecule type" value="Genomic_DNA"/>
</dbReference>
<dbReference type="Gramene" id="EFJ23583">
    <property type="protein sequence ID" value="EFJ23583"/>
    <property type="gene ID" value="SELMODRAFT_103102"/>
</dbReference>
<reference evidence="3 4" key="1">
    <citation type="journal article" date="2011" name="Science">
        <title>The Selaginella genome identifies genetic changes associated with the evolution of vascular plants.</title>
        <authorList>
            <person name="Banks J.A."/>
            <person name="Nishiyama T."/>
            <person name="Hasebe M."/>
            <person name="Bowman J.L."/>
            <person name="Gribskov M."/>
            <person name="dePamphilis C."/>
            <person name="Albert V.A."/>
            <person name="Aono N."/>
            <person name="Aoyama T."/>
            <person name="Ambrose B.A."/>
            <person name="Ashton N.W."/>
            <person name="Axtell M.J."/>
            <person name="Barker E."/>
            <person name="Barker M.S."/>
            <person name="Bennetzen J.L."/>
            <person name="Bonawitz N.D."/>
            <person name="Chapple C."/>
            <person name="Cheng C."/>
            <person name="Correa L.G."/>
            <person name="Dacre M."/>
            <person name="DeBarry J."/>
            <person name="Dreyer I."/>
            <person name="Elias M."/>
            <person name="Engstrom E.M."/>
            <person name="Estelle M."/>
            <person name="Feng L."/>
            <person name="Finet C."/>
            <person name="Floyd S.K."/>
            <person name="Frommer W.B."/>
            <person name="Fujita T."/>
            <person name="Gramzow L."/>
            <person name="Gutensohn M."/>
            <person name="Harholt J."/>
            <person name="Hattori M."/>
            <person name="Heyl A."/>
            <person name="Hirai T."/>
            <person name="Hiwatashi Y."/>
            <person name="Ishikawa M."/>
            <person name="Iwata M."/>
            <person name="Karol K.G."/>
            <person name="Koehler B."/>
            <person name="Kolukisaoglu U."/>
            <person name="Kubo M."/>
            <person name="Kurata T."/>
            <person name="Lalonde S."/>
            <person name="Li K."/>
            <person name="Li Y."/>
            <person name="Litt A."/>
            <person name="Lyons E."/>
            <person name="Manning G."/>
            <person name="Maruyama T."/>
            <person name="Michael T.P."/>
            <person name="Mikami K."/>
            <person name="Miyazaki S."/>
            <person name="Morinaga S."/>
            <person name="Murata T."/>
            <person name="Mueller-Roeber B."/>
            <person name="Nelson D.R."/>
            <person name="Obara M."/>
            <person name="Oguri Y."/>
            <person name="Olmstead R.G."/>
            <person name="Onodera N."/>
            <person name="Petersen B.L."/>
            <person name="Pils B."/>
            <person name="Prigge M."/>
            <person name="Rensing S.A."/>
            <person name="Riano-Pachon D.M."/>
            <person name="Roberts A.W."/>
            <person name="Sato Y."/>
            <person name="Scheller H.V."/>
            <person name="Schulz B."/>
            <person name="Schulz C."/>
            <person name="Shakirov E.V."/>
            <person name="Shibagaki N."/>
            <person name="Shinohara N."/>
            <person name="Shippen D.E."/>
            <person name="Soerensen I."/>
            <person name="Sotooka R."/>
            <person name="Sugimoto N."/>
            <person name="Sugita M."/>
            <person name="Sumikawa N."/>
            <person name="Tanurdzic M."/>
            <person name="Theissen G."/>
            <person name="Ulvskov P."/>
            <person name="Wakazuki S."/>
            <person name="Weng J.K."/>
            <person name="Willats W.W."/>
            <person name="Wipf D."/>
            <person name="Wolf P.G."/>
            <person name="Yang L."/>
            <person name="Zimmer A.D."/>
            <person name="Zhu Q."/>
            <person name="Mitros T."/>
            <person name="Hellsten U."/>
            <person name="Loque D."/>
            <person name="Otillar R."/>
            <person name="Salamov A."/>
            <person name="Schmutz J."/>
            <person name="Shapiro H."/>
            <person name="Lindquist E."/>
            <person name="Lucas S."/>
            <person name="Rokhsar D."/>
            <person name="Grigoriev I.V."/>
        </authorList>
    </citation>
    <scope>NUCLEOTIDE SEQUENCE [LARGE SCALE GENOMIC DNA]</scope>
</reference>
<feature type="compositionally biased region" description="Basic and acidic residues" evidence="1">
    <location>
        <begin position="155"/>
        <end position="167"/>
    </location>
</feature>
<dbReference type="OrthoDB" id="203440at2759"/>
<feature type="compositionally biased region" description="Basic and acidic residues" evidence="1">
    <location>
        <begin position="123"/>
        <end position="145"/>
    </location>
</feature>
<feature type="non-terminal residue" evidence="3">
    <location>
        <position position="1"/>
    </location>
</feature>
<dbReference type="GO" id="GO:0000462">
    <property type="term" value="P:maturation of SSU-rRNA from tricistronic rRNA transcript (SSU-rRNA, 5.8S rRNA, LSU-rRNA)"/>
    <property type="evidence" value="ECO:0000318"/>
    <property type="project" value="GO_Central"/>
</dbReference>
<gene>
    <name evidence="3" type="ORF">SELMODRAFT_103102</name>
    <name evidence="2" type="ORF">SELMODRAFT_126170</name>
</gene>
<dbReference type="PANTHER" id="PTHR13237:SF9">
    <property type="entry name" value="NEUROGUIDIN"/>
    <property type="match status" value="1"/>
</dbReference>
<dbReference type="PANTHER" id="PTHR13237">
    <property type="entry name" value="SOMETHING ABOUT SILENCING PROTEIN 10-RELATED"/>
    <property type="match status" value="1"/>
</dbReference>
<dbReference type="HOGENOM" id="CLU_031901_1_0_1"/>
<dbReference type="InterPro" id="IPR007146">
    <property type="entry name" value="Sas10/Utp3/C1D"/>
</dbReference>
<accession>D8RW05</accession>
<dbReference type="AlphaFoldDB" id="D8RW05"/>